<dbReference type="Proteomes" id="UP000199315">
    <property type="component" value="Unassembled WGS sequence"/>
</dbReference>
<protein>
    <submittedName>
        <fullName evidence="2">Ribonuclease Z</fullName>
    </submittedName>
</protein>
<evidence type="ECO:0000313" key="3">
    <source>
        <dbReference type="Proteomes" id="UP000199315"/>
    </source>
</evidence>
<keyword evidence="3" id="KW-1185">Reference proteome</keyword>
<dbReference type="InterPro" id="IPR001279">
    <property type="entry name" value="Metallo-B-lactamas"/>
</dbReference>
<dbReference type="InterPro" id="IPR036866">
    <property type="entry name" value="RibonucZ/Hydroxyglut_hydro"/>
</dbReference>
<reference evidence="2 3" key="1">
    <citation type="submission" date="2016-09" db="EMBL/GenBank/DDBJ databases">
        <authorList>
            <person name="Capua I."/>
            <person name="De Benedictis P."/>
            <person name="Joannis T."/>
            <person name="Lombin L.H."/>
            <person name="Cattoli G."/>
        </authorList>
    </citation>
    <scope>NUCLEOTIDE SEQUENCE [LARGE SCALE GENOMIC DNA]</scope>
    <source>
        <strain evidence="2 3">GluBS11</strain>
    </source>
</reference>
<dbReference type="OrthoDB" id="9794898at2"/>
<dbReference type="RefSeq" id="WP_091233408.1">
    <property type="nucleotide sequence ID" value="NZ_FMKA01000010.1"/>
</dbReference>
<dbReference type="STRING" id="1619234.SAMN05421730_101034"/>
<dbReference type="AlphaFoldDB" id="A0A1D3TTM8"/>
<evidence type="ECO:0000313" key="2">
    <source>
        <dbReference type="EMBL" id="SCP97370.1"/>
    </source>
</evidence>
<dbReference type="Pfam" id="PF23023">
    <property type="entry name" value="Anti-Pycsar_Apyc1"/>
    <property type="match status" value="1"/>
</dbReference>
<dbReference type="SUPFAM" id="SSF56281">
    <property type="entry name" value="Metallo-hydrolase/oxidoreductase"/>
    <property type="match status" value="1"/>
</dbReference>
<sequence length="266" mass="30623">MKLTMLGTGMATVTECYNTCFVISDQDRHFLVDGGGGNHILKALKDAGVKTTEIHDIFVTHEHLDHILGILWLIRVIGTKMNQDKYEGKLNIYCHPELAEAITTIAGLTIQKKVCRLIGERIIFVPLDNGEKKKILGCRVRFFDIQSTKAKQYGFTMDLPDGKVLTCCGDEPYNENNYEYVGGSTWLMHEAFCLYSQRNKFKPYEKNHSTVKEACELAEKMEIPNLILYHTEEENLKNRKFLYTREGQEYYHGNLYVPDDMESFEL</sequence>
<dbReference type="EMBL" id="FMKA01000010">
    <property type="protein sequence ID" value="SCP97370.1"/>
    <property type="molecule type" value="Genomic_DNA"/>
</dbReference>
<dbReference type="GO" id="GO:0042781">
    <property type="term" value="F:3'-tRNA processing endoribonuclease activity"/>
    <property type="evidence" value="ECO:0007669"/>
    <property type="project" value="TreeGrafter"/>
</dbReference>
<evidence type="ECO:0000259" key="1">
    <source>
        <dbReference type="SMART" id="SM00849"/>
    </source>
</evidence>
<feature type="domain" description="Metallo-beta-lactamase" evidence="1">
    <location>
        <begin position="17"/>
        <end position="208"/>
    </location>
</feature>
<accession>A0A1D3TTM8</accession>
<proteinExistence type="predicted"/>
<dbReference type="PANTHER" id="PTHR46018">
    <property type="entry name" value="ZINC PHOSPHODIESTERASE ELAC PROTEIN 1"/>
    <property type="match status" value="1"/>
</dbReference>
<name>A0A1D3TTM8_9FIRM</name>
<gene>
    <name evidence="2" type="ORF">SAMN05421730_101034</name>
</gene>
<dbReference type="Gene3D" id="3.60.15.10">
    <property type="entry name" value="Ribonuclease Z/Hydroxyacylglutathione hydrolase-like"/>
    <property type="match status" value="1"/>
</dbReference>
<dbReference type="PANTHER" id="PTHR46018:SF7">
    <property type="entry name" value="RIBONUCLEASE Z"/>
    <property type="match status" value="1"/>
</dbReference>
<organism evidence="2 3">
    <name type="scientific">Anaerobium acetethylicum</name>
    <dbReference type="NCBI Taxonomy" id="1619234"/>
    <lineage>
        <taxon>Bacteria</taxon>
        <taxon>Bacillati</taxon>
        <taxon>Bacillota</taxon>
        <taxon>Clostridia</taxon>
        <taxon>Lachnospirales</taxon>
        <taxon>Lachnospiraceae</taxon>
        <taxon>Anaerobium</taxon>
    </lineage>
</organism>
<dbReference type="SMART" id="SM00849">
    <property type="entry name" value="Lactamase_B"/>
    <property type="match status" value="1"/>
</dbReference>